<organism evidence="2 3">
    <name type="scientific">Bacillus thermozeamaize</name>
    <dbReference type="NCBI Taxonomy" id="230954"/>
    <lineage>
        <taxon>Bacteria</taxon>
        <taxon>Bacillati</taxon>
        <taxon>Bacillota</taxon>
        <taxon>Bacilli</taxon>
        <taxon>Bacillales</taxon>
        <taxon>Bacillaceae</taxon>
        <taxon>Bacillus</taxon>
    </lineage>
</organism>
<reference evidence="3" key="1">
    <citation type="submission" date="2016-06" db="EMBL/GenBank/DDBJ databases">
        <authorList>
            <person name="Nascimento L."/>
            <person name="Pereira R.V."/>
            <person name="Martins L.F."/>
            <person name="Quaggio R.B."/>
            <person name="Silva A.M."/>
            <person name="Setubal J.C."/>
        </authorList>
    </citation>
    <scope>NUCLEOTIDE SEQUENCE [LARGE SCALE GENOMIC DNA]</scope>
</reference>
<sequence length="198" mass="21315">MIQRNIRKFAVYVEEILTEGFKPVARPVRIAAAAAVIENPFAGRFVEDLSPLVDAYAAYLGELLPRKAMQALGIAGEQVEAFGKGALVGLDGEIEHGSCIIHTLKFGNPFRALCGNAATLLPSAEKRGAAGSPLDLAIKHKMDSKIRSHHMSFEFRIPDAPRNDEIVIVAVVTDNGRPHPRSGSLHAELAETNPGNSE</sequence>
<evidence type="ECO:0000313" key="3">
    <source>
        <dbReference type="Proteomes" id="UP000196475"/>
    </source>
</evidence>
<dbReference type="Gene3D" id="3.30.1330.110">
    <property type="entry name" value="BB2672"/>
    <property type="match status" value="1"/>
</dbReference>
<dbReference type="EMBL" id="LZRT01000069">
    <property type="protein sequence ID" value="OUM87819.1"/>
    <property type="molecule type" value="Genomic_DNA"/>
</dbReference>
<evidence type="ECO:0000313" key="2">
    <source>
        <dbReference type="EMBL" id="OUM87819.1"/>
    </source>
</evidence>
<dbReference type="Proteomes" id="UP000196475">
    <property type="component" value="Unassembled WGS sequence"/>
</dbReference>
<dbReference type="SUPFAM" id="SSF160519">
    <property type="entry name" value="BB2672-like"/>
    <property type="match status" value="1"/>
</dbReference>
<gene>
    <name evidence="2" type="ORF">BAA01_14545</name>
</gene>
<protein>
    <submittedName>
        <fullName evidence="2">Peptide synthetase</fullName>
    </submittedName>
</protein>
<dbReference type="InterPro" id="IPR009569">
    <property type="entry name" value="AA_synth_put"/>
</dbReference>
<accession>A0A1Y3PU09</accession>
<proteinExistence type="predicted"/>
<dbReference type="Pfam" id="PF06684">
    <property type="entry name" value="AA_synth"/>
    <property type="match status" value="1"/>
</dbReference>
<feature type="region of interest" description="Disordered" evidence="1">
    <location>
        <begin position="177"/>
        <end position="198"/>
    </location>
</feature>
<name>A0A1Y3PU09_9BACI</name>
<dbReference type="AlphaFoldDB" id="A0A1Y3PU09"/>
<comment type="caution">
    <text evidence="2">The sequence shown here is derived from an EMBL/GenBank/DDBJ whole genome shotgun (WGS) entry which is preliminary data.</text>
</comment>
<dbReference type="InterPro" id="IPR035936">
    <property type="entry name" value="BB2672"/>
</dbReference>
<evidence type="ECO:0000256" key="1">
    <source>
        <dbReference type="SAM" id="MobiDB-lite"/>
    </source>
</evidence>